<evidence type="ECO:0000313" key="2">
    <source>
        <dbReference type="Proteomes" id="UP000762676"/>
    </source>
</evidence>
<proteinExistence type="predicted"/>
<evidence type="ECO:0000313" key="1">
    <source>
        <dbReference type="EMBL" id="GFR67710.1"/>
    </source>
</evidence>
<protein>
    <submittedName>
        <fullName evidence="1">Uncharacterized protein</fullName>
    </submittedName>
</protein>
<organism evidence="1 2">
    <name type="scientific">Elysia marginata</name>
    <dbReference type="NCBI Taxonomy" id="1093978"/>
    <lineage>
        <taxon>Eukaryota</taxon>
        <taxon>Metazoa</taxon>
        <taxon>Spiralia</taxon>
        <taxon>Lophotrochozoa</taxon>
        <taxon>Mollusca</taxon>
        <taxon>Gastropoda</taxon>
        <taxon>Heterobranchia</taxon>
        <taxon>Euthyneura</taxon>
        <taxon>Panpulmonata</taxon>
        <taxon>Sacoglossa</taxon>
        <taxon>Placobranchoidea</taxon>
        <taxon>Plakobranchidae</taxon>
        <taxon>Elysia</taxon>
    </lineage>
</organism>
<keyword evidence="2" id="KW-1185">Reference proteome</keyword>
<dbReference type="EMBL" id="BMAT01004067">
    <property type="protein sequence ID" value="GFR67710.1"/>
    <property type="molecule type" value="Genomic_DNA"/>
</dbReference>
<accession>A0AAV4F3X0</accession>
<gene>
    <name evidence="1" type="ORF">ElyMa_002006600</name>
</gene>
<dbReference type="Proteomes" id="UP000762676">
    <property type="component" value="Unassembled WGS sequence"/>
</dbReference>
<reference evidence="1 2" key="1">
    <citation type="journal article" date="2021" name="Elife">
        <title>Chloroplast acquisition without the gene transfer in kleptoplastic sea slugs, Plakobranchus ocellatus.</title>
        <authorList>
            <person name="Maeda T."/>
            <person name="Takahashi S."/>
            <person name="Yoshida T."/>
            <person name="Shimamura S."/>
            <person name="Takaki Y."/>
            <person name="Nagai Y."/>
            <person name="Toyoda A."/>
            <person name="Suzuki Y."/>
            <person name="Arimoto A."/>
            <person name="Ishii H."/>
            <person name="Satoh N."/>
            <person name="Nishiyama T."/>
            <person name="Hasebe M."/>
            <person name="Maruyama T."/>
            <person name="Minagawa J."/>
            <person name="Obokata J."/>
            <person name="Shigenobu S."/>
        </authorList>
    </citation>
    <scope>NUCLEOTIDE SEQUENCE [LARGE SCALE GENOMIC DNA]</scope>
</reference>
<name>A0AAV4F3X0_9GAST</name>
<comment type="caution">
    <text evidence="1">The sequence shown here is derived from an EMBL/GenBank/DDBJ whole genome shotgun (WGS) entry which is preliminary data.</text>
</comment>
<dbReference type="AlphaFoldDB" id="A0AAV4F3X0"/>
<sequence>MRSVKSAGGLTRVCDFEVSSRTQWLLSMPACSEINCTMQELIDPQYGTSEQHKESTDVRQFRDNKDTTDFKQQRRLVTAARGTSVDNKGLFKFELSRHPFGLFDRSGLLREPDKVSLADAICNMAKCSTILPDLPQEVDALLGQQHAIDGGSLFERICSMCVDFVQRKYPKPVVAFDGYASGPSAKDMTNHRPAGGVVGAAVNFSSDMPISSKKDIFLSNPVIEQRFILMFSKMFQKKAISSIVCDGDADVTIKTLVQSPGECVSWRWRQNII</sequence>